<gene>
    <name evidence="9" type="ORF">J2S57_004837</name>
</gene>
<keyword evidence="5 7" id="KW-1133">Transmembrane helix</keyword>
<comment type="caution">
    <text evidence="9">The sequence shown here is derived from an EMBL/GenBank/DDBJ whole genome shotgun (WGS) entry which is preliminary data.</text>
</comment>
<feature type="domain" description="ABC transmembrane type-1" evidence="8">
    <location>
        <begin position="58"/>
        <end position="238"/>
    </location>
</feature>
<evidence type="ECO:0000256" key="4">
    <source>
        <dbReference type="ARBA" id="ARBA00022692"/>
    </source>
</evidence>
<dbReference type="PROSITE" id="PS50928">
    <property type="entry name" value="ABC_TM1"/>
    <property type="match status" value="1"/>
</dbReference>
<accession>A0ABT9P8S6</accession>
<feature type="transmembrane region" description="Helical" evidence="7">
    <location>
        <begin position="64"/>
        <end position="85"/>
    </location>
</feature>
<protein>
    <submittedName>
        <fullName evidence="9">ABC-type nitrate/sulfonate/bicarbonate transport system permease component</fullName>
    </submittedName>
</protein>
<evidence type="ECO:0000256" key="3">
    <source>
        <dbReference type="ARBA" id="ARBA00022475"/>
    </source>
</evidence>
<dbReference type="Gene3D" id="1.10.3720.10">
    <property type="entry name" value="MetI-like"/>
    <property type="match status" value="1"/>
</dbReference>
<evidence type="ECO:0000256" key="7">
    <source>
        <dbReference type="RuleBase" id="RU363032"/>
    </source>
</evidence>
<keyword evidence="6 7" id="KW-0472">Membrane</keyword>
<dbReference type="Proteomes" id="UP001235712">
    <property type="component" value="Unassembled WGS sequence"/>
</dbReference>
<evidence type="ECO:0000259" key="8">
    <source>
        <dbReference type="PROSITE" id="PS50928"/>
    </source>
</evidence>
<feature type="transmembrane region" description="Helical" evidence="7">
    <location>
        <begin position="219"/>
        <end position="241"/>
    </location>
</feature>
<dbReference type="SUPFAM" id="SSF161098">
    <property type="entry name" value="MetI-like"/>
    <property type="match status" value="1"/>
</dbReference>
<evidence type="ECO:0000313" key="9">
    <source>
        <dbReference type="EMBL" id="MDP9829088.1"/>
    </source>
</evidence>
<evidence type="ECO:0000256" key="5">
    <source>
        <dbReference type="ARBA" id="ARBA00022989"/>
    </source>
</evidence>
<dbReference type="InterPro" id="IPR035906">
    <property type="entry name" value="MetI-like_sf"/>
</dbReference>
<evidence type="ECO:0000256" key="6">
    <source>
        <dbReference type="ARBA" id="ARBA00023136"/>
    </source>
</evidence>
<evidence type="ECO:0000256" key="2">
    <source>
        <dbReference type="ARBA" id="ARBA00022448"/>
    </source>
</evidence>
<proteinExistence type="inferred from homology"/>
<dbReference type="Pfam" id="PF00528">
    <property type="entry name" value="BPD_transp_1"/>
    <property type="match status" value="1"/>
</dbReference>
<organism evidence="9 10">
    <name type="scientific">Kineosporia succinea</name>
    <dbReference type="NCBI Taxonomy" id="84632"/>
    <lineage>
        <taxon>Bacteria</taxon>
        <taxon>Bacillati</taxon>
        <taxon>Actinomycetota</taxon>
        <taxon>Actinomycetes</taxon>
        <taxon>Kineosporiales</taxon>
        <taxon>Kineosporiaceae</taxon>
        <taxon>Kineosporia</taxon>
    </lineage>
</organism>
<evidence type="ECO:0000313" key="10">
    <source>
        <dbReference type="Proteomes" id="UP001235712"/>
    </source>
</evidence>
<feature type="transmembrane region" description="Helical" evidence="7">
    <location>
        <begin position="92"/>
        <end position="118"/>
    </location>
</feature>
<keyword evidence="3" id="KW-1003">Cell membrane</keyword>
<dbReference type="PANTHER" id="PTHR30151:SF20">
    <property type="entry name" value="ABC TRANSPORTER PERMEASE PROTEIN HI_0355-RELATED"/>
    <property type="match status" value="1"/>
</dbReference>
<comment type="subcellular location">
    <subcellularLocation>
        <location evidence="1 7">Cell membrane</location>
        <topology evidence="1 7">Multi-pass membrane protein</topology>
    </subcellularLocation>
</comment>
<keyword evidence="10" id="KW-1185">Reference proteome</keyword>
<reference evidence="9 10" key="1">
    <citation type="submission" date="2023-07" db="EMBL/GenBank/DDBJ databases">
        <title>Sequencing the genomes of 1000 actinobacteria strains.</title>
        <authorList>
            <person name="Klenk H.-P."/>
        </authorList>
    </citation>
    <scope>NUCLEOTIDE SEQUENCE [LARGE SCALE GENOMIC DNA]</scope>
    <source>
        <strain evidence="9 10">DSM 44388</strain>
    </source>
</reference>
<dbReference type="PANTHER" id="PTHR30151">
    <property type="entry name" value="ALKANE SULFONATE ABC TRANSPORTER-RELATED, MEMBRANE SUBUNIT"/>
    <property type="match status" value="1"/>
</dbReference>
<keyword evidence="2 7" id="KW-0813">Transport</keyword>
<dbReference type="CDD" id="cd06261">
    <property type="entry name" value="TM_PBP2"/>
    <property type="match status" value="1"/>
</dbReference>
<keyword evidence="4 7" id="KW-0812">Transmembrane</keyword>
<name>A0ABT9P8S6_9ACTN</name>
<dbReference type="EMBL" id="JAUSQZ010000001">
    <property type="protein sequence ID" value="MDP9829088.1"/>
    <property type="molecule type" value="Genomic_DNA"/>
</dbReference>
<dbReference type="InterPro" id="IPR000515">
    <property type="entry name" value="MetI-like"/>
</dbReference>
<comment type="similarity">
    <text evidence="7">Belongs to the binding-protein-dependent transport system permease family.</text>
</comment>
<dbReference type="RefSeq" id="WP_307246947.1">
    <property type="nucleotide sequence ID" value="NZ_JAUSQZ010000001.1"/>
</dbReference>
<feature type="transmembrane region" description="Helical" evidence="7">
    <location>
        <begin position="7"/>
        <end position="26"/>
    </location>
</feature>
<evidence type="ECO:0000256" key="1">
    <source>
        <dbReference type="ARBA" id="ARBA00004651"/>
    </source>
</evidence>
<feature type="transmembrane region" description="Helical" evidence="7">
    <location>
        <begin position="173"/>
        <end position="199"/>
    </location>
</feature>
<sequence length="258" mass="27913">MNRLRPGVVIPPVLLVAVLVAVWEIYAGSFGPGPDVLPTPSRVLEQGWADRGNLLLNTWPTLRATVIGLLLSILVGFAFAVLVDLSGLARRAVLPVLVVSQTLPLVALAPLVIVWFGFGQFPKILLIVFVNFFATTLSFVEGFRSADPDSVALLRSMGASRWRVFRTVRLPSALPYFMAGLRIAITYSVVSAIFAEYAGAEAGLGVYMQFAKNTFRTDLVLAAVFVTAAVTLTLFALSFVIERLALPWAFLVRAGESS</sequence>